<feature type="domain" description="AB hydrolase-1" evidence="1">
    <location>
        <begin position="59"/>
        <end position="288"/>
    </location>
</feature>
<accession>A0ABZ2BXT0</accession>
<evidence type="ECO:0000313" key="3">
    <source>
        <dbReference type="Proteomes" id="UP001318682"/>
    </source>
</evidence>
<organism evidence="2 3">
    <name type="scientific">Roseobacter fucihabitans</name>
    <dbReference type="NCBI Taxonomy" id="1537242"/>
    <lineage>
        <taxon>Bacteria</taxon>
        <taxon>Pseudomonadati</taxon>
        <taxon>Pseudomonadota</taxon>
        <taxon>Alphaproteobacteria</taxon>
        <taxon>Rhodobacterales</taxon>
        <taxon>Roseobacteraceae</taxon>
        <taxon>Roseobacter</taxon>
    </lineage>
</organism>
<dbReference type="Proteomes" id="UP001318682">
    <property type="component" value="Chromosome"/>
</dbReference>
<reference evidence="2 3" key="1">
    <citation type="submission" date="2015-07" db="EMBL/GenBank/DDBJ databases">
        <authorList>
            <person name="Voget S."/>
            <person name="Dogs M."/>
            <person name="Brinkhoff T.H."/>
            <person name="Daniel R."/>
        </authorList>
    </citation>
    <scope>NUCLEOTIDE SEQUENCE [LARGE SCALE GENOMIC DNA]</scope>
    <source>
        <strain evidence="2 3">B14</strain>
    </source>
</reference>
<dbReference type="InterPro" id="IPR050266">
    <property type="entry name" value="AB_hydrolase_sf"/>
</dbReference>
<name>A0ABZ2BXT0_9RHOB</name>
<proteinExistence type="predicted"/>
<dbReference type="EMBL" id="CP143423">
    <property type="protein sequence ID" value="WVX50885.1"/>
    <property type="molecule type" value="Genomic_DNA"/>
</dbReference>
<dbReference type="PANTHER" id="PTHR43798:SF33">
    <property type="entry name" value="HYDROLASE, PUTATIVE (AFU_ORTHOLOGUE AFUA_2G14860)-RELATED"/>
    <property type="match status" value="1"/>
</dbReference>
<dbReference type="Gene3D" id="3.40.50.1820">
    <property type="entry name" value="alpha/beta hydrolase"/>
    <property type="match status" value="1"/>
</dbReference>
<keyword evidence="3" id="KW-1185">Reference proteome</keyword>
<gene>
    <name evidence="2" type="ORF">ROLI_039850</name>
</gene>
<dbReference type="InterPro" id="IPR000639">
    <property type="entry name" value="Epox_hydrolase-like"/>
</dbReference>
<dbReference type="PRINTS" id="PR00412">
    <property type="entry name" value="EPOXHYDRLASE"/>
</dbReference>
<dbReference type="PANTHER" id="PTHR43798">
    <property type="entry name" value="MONOACYLGLYCEROL LIPASE"/>
    <property type="match status" value="1"/>
</dbReference>
<dbReference type="RefSeq" id="WP_187429321.1">
    <property type="nucleotide sequence ID" value="NZ_CP143423.1"/>
</dbReference>
<reference evidence="3" key="2">
    <citation type="submission" date="2024-01" db="EMBL/GenBank/DDBJ databases">
        <title>Roseobacter fucihabitans sp. nov., isolated from the brown alga Fucus spiralis.</title>
        <authorList>
            <person name="Hahnke S."/>
            <person name="Berger M."/>
            <person name="Schlingloff A."/>
            <person name="Athale I."/>
            <person name="Neumann-Schaal M."/>
            <person name="Adenaya A."/>
            <person name="Poehlein A."/>
            <person name="Daniel R."/>
            <person name="Pertersen J."/>
            <person name="Brinkhoff T."/>
        </authorList>
    </citation>
    <scope>NUCLEOTIDE SEQUENCE [LARGE SCALE GENOMIC DNA]</scope>
    <source>
        <strain evidence="3">B14</strain>
    </source>
</reference>
<sequence>MIWFYLILTAIIARPLVQEALRKPVTQNLRDAAPGSFAQLSQGITHYQWYGPDNGPVAVCVHGLTTPSFVWRGLANGLALMGYRVLVYDLYGRGFSDRVRGAQDRAYFMQQLADLLADQGLEDDITLVGYSMGGAIAAIFAASQPDRIRHLILLAPAGMAPVATGFLTFAARTPVIGWWLMLSRYPAMLRKSHAAELADPTSVEGIDHLKEAELHRRGFFPAVRASLRGLLSEDLSSDHMTLYREKVPVLAIWGTADDVIPLSCSDRLAEWNSNVQNEVIEGGGHGLPYSHTIQVLDHIDRVLHQNA</sequence>
<evidence type="ECO:0000313" key="2">
    <source>
        <dbReference type="EMBL" id="WVX50885.1"/>
    </source>
</evidence>
<dbReference type="InterPro" id="IPR029058">
    <property type="entry name" value="AB_hydrolase_fold"/>
</dbReference>
<dbReference type="Pfam" id="PF00561">
    <property type="entry name" value="Abhydrolase_1"/>
    <property type="match status" value="1"/>
</dbReference>
<protein>
    <recommendedName>
        <fullName evidence="1">AB hydrolase-1 domain-containing protein</fullName>
    </recommendedName>
</protein>
<dbReference type="InterPro" id="IPR000073">
    <property type="entry name" value="AB_hydrolase_1"/>
</dbReference>
<dbReference type="SUPFAM" id="SSF53474">
    <property type="entry name" value="alpha/beta-Hydrolases"/>
    <property type="match status" value="1"/>
</dbReference>
<dbReference type="PRINTS" id="PR00111">
    <property type="entry name" value="ABHYDROLASE"/>
</dbReference>
<evidence type="ECO:0000259" key="1">
    <source>
        <dbReference type="Pfam" id="PF00561"/>
    </source>
</evidence>